<dbReference type="InterPro" id="IPR014710">
    <property type="entry name" value="RmlC-like_jellyroll"/>
</dbReference>
<evidence type="ECO:0000313" key="3">
    <source>
        <dbReference type="EMBL" id="MCK9685467.1"/>
    </source>
</evidence>
<comment type="caution">
    <text evidence="3">The sequence shown here is derived from an EMBL/GenBank/DDBJ whole genome shotgun (WGS) entry which is preliminary data.</text>
</comment>
<dbReference type="CDD" id="cd02227">
    <property type="entry name" value="cupin_TM1112-like"/>
    <property type="match status" value="1"/>
</dbReference>
<dbReference type="InterPro" id="IPR011051">
    <property type="entry name" value="RmlC_Cupin_sf"/>
</dbReference>
<reference evidence="3" key="1">
    <citation type="submission" date="2021-11" db="EMBL/GenBank/DDBJ databases">
        <title>BS-T2-15 a new species belonging to the Comamonadaceae family isolated from the soil of a French oak forest.</title>
        <authorList>
            <person name="Mieszkin S."/>
            <person name="Alain K."/>
        </authorList>
    </citation>
    <scope>NUCLEOTIDE SEQUENCE</scope>
    <source>
        <strain evidence="3">BS-T2-15</strain>
    </source>
</reference>
<dbReference type="RefSeq" id="WP_275681469.1">
    <property type="nucleotide sequence ID" value="NZ_JAJLJH010000001.1"/>
</dbReference>
<protein>
    <submittedName>
        <fullName evidence="3">Cupin domain-containing protein</fullName>
    </submittedName>
</protein>
<dbReference type="Proteomes" id="UP001139353">
    <property type="component" value="Unassembled WGS sequence"/>
</dbReference>
<evidence type="ECO:0000313" key="4">
    <source>
        <dbReference type="Proteomes" id="UP001139353"/>
    </source>
</evidence>
<evidence type="ECO:0000256" key="1">
    <source>
        <dbReference type="SAM" id="MobiDB-lite"/>
    </source>
</evidence>
<dbReference type="Gene3D" id="2.60.120.10">
    <property type="entry name" value="Jelly Rolls"/>
    <property type="match status" value="1"/>
</dbReference>
<dbReference type="EMBL" id="JAJLJH010000001">
    <property type="protein sequence ID" value="MCK9685467.1"/>
    <property type="molecule type" value="Genomic_DNA"/>
</dbReference>
<dbReference type="PANTHER" id="PTHR40943:SF1">
    <property type="entry name" value="CYTOPLASMIC PROTEIN"/>
    <property type="match status" value="1"/>
</dbReference>
<feature type="region of interest" description="Disordered" evidence="1">
    <location>
        <begin position="1"/>
        <end position="24"/>
    </location>
</feature>
<accession>A0A9X1YGT8</accession>
<evidence type="ECO:0000259" key="2">
    <source>
        <dbReference type="Pfam" id="PF05899"/>
    </source>
</evidence>
<organism evidence="3 4">
    <name type="scientific">Scleromatobacter humisilvae</name>
    <dbReference type="NCBI Taxonomy" id="2897159"/>
    <lineage>
        <taxon>Bacteria</taxon>
        <taxon>Pseudomonadati</taxon>
        <taxon>Pseudomonadota</taxon>
        <taxon>Betaproteobacteria</taxon>
        <taxon>Burkholderiales</taxon>
        <taxon>Sphaerotilaceae</taxon>
        <taxon>Scleromatobacter</taxon>
    </lineage>
</organism>
<dbReference type="PANTHER" id="PTHR40943">
    <property type="entry name" value="CYTOPLASMIC PROTEIN-RELATED"/>
    <property type="match status" value="1"/>
</dbReference>
<dbReference type="SUPFAM" id="SSF51182">
    <property type="entry name" value="RmlC-like cupins"/>
    <property type="match status" value="1"/>
</dbReference>
<proteinExistence type="predicted"/>
<dbReference type="InterPro" id="IPR008579">
    <property type="entry name" value="UGlyAH_Cupin_dom"/>
</dbReference>
<keyword evidence="4" id="KW-1185">Reference proteome</keyword>
<sequence>MASIVKFDPPATPPEIDFPREERREIGAPERRTWVLYESAPAGLVAGIWECEVGRWRIQMDPTEHEYMVVLAGRCRLHATDGTFTEAGAGEALVIPAGFAGSFEVLETLRKHFVIVVGPAAN</sequence>
<dbReference type="AlphaFoldDB" id="A0A9X1YGT8"/>
<name>A0A9X1YGT8_9BURK</name>
<gene>
    <name evidence="3" type="ORF">LPC04_07070</name>
</gene>
<feature type="domain" description="(S)-ureidoglycine aminohydrolase cupin" evidence="2">
    <location>
        <begin position="45"/>
        <end position="113"/>
    </location>
</feature>
<dbReference type="Pfam" id="PF05899">
    <property type="entry name" value="Cupin_3"/>
    <property type="match status" value="1"/>
</dbReference>